<evidence type="ECO:0000256" key="7">
    <source>
        <dbReference type="ARBA" id="ARBA00022692"/>
    </source>
</evidence>
<evidence type="ECO:0000256" key="12">
    <source>
        <dbReference type="ARBA" id="ARBA00023136"/>
    </source>
</evidence>
<keyword evidence="12 14" id="KW-0472">Membrane</keyword>
<protein>
    <recommendedName>
        <fullName evidence="14">Peptidoglycan D,D-transpeptidase MrdA</fullName>
        <ecNumber evidence="14">3.4.16.4</ecNumber>
    </recommendedName>
    <alternativeName>
        <fullName evidence="14">Penicillin-binding protein 2</fullName>
        <shortName evidence="14">PBP-2</shortName>
    </alternativeName>
</protein>
<evidence type="ECO:0000256" key="1">
    <source>
        <dbReference type="ARBA" id="ARBA00004167"/>
    </source>
</evidence>
<comment type="cofactor">
    <cofactor evidence="14">
        <name>Zn(2+)</name>
        <dbReference type="ChEBI" id="CHEBI:29105"/>
    </cofactor>
    <text evidence="14">Binds one Zn(2+) ion per subunit.</text>
</comment>
<reference evidence="17 18" key="1">
    <citation type="submission" date="2019-03" db="EMBL/GenBank/DDBJ databases">
        <title>Draft genome of Gammaproteobacteria bacterium LSUCC0057, a member of the SAR92 clade.</title>
        <authorList>
            <person name="Lanclos V.C."/>
            <person name="Doiron C."/>
            <person name="Henson M.W."/>
            <person name="Thrash J.C."/>
        </authorList>
    </citation>
    <scope>NUCLEOTIDE SEQUENCE [LARGE SCALE GENOMIC DNA]</scope>
    <source>
        <strain evidence="17 18">LSUCC0057</strain>
    </source>
</reference>
<dbReference type="InterPro" id="IPR005311">
    <property type="entry name" value="PBP_dimer"/>
</dbReference>
<dbReference type="InterPro" id="IPR012338">
    <property type="entry name" value="Beta-lactam/transpept-like"/>
</dbReference>
<feature type="active site" description="Acyl-ester intermediate" evidence="14">
    <location>
        <position position="325"/>
    </location>
</feature>
<dbReference type="GO" id="GO:0008270">
    <property type="term" value="F:zinc ion binding"/>
    <property type="evidence" value="ECO:0007669"/>
    <property type="project" value="UniProtKB-UniRule"/>
</dbReference>
<comment type="catalytic activity">
    <reaction evidence="14">
        <text>Preferential cleavage: (Ac)2-L-Lys-D-Ala-|-D-Ala. Also transpeptidation of peptidyl-alanyl moieties that are N-acyl substituents of D-alanine.</text>
        <dbReference type="EC" id="3.4.16.4"/>
    </reaction>
</comment>
<keyword evidence="6 14" id="KW-0645">Protease</keyword>
<evidence type="ECO:0000313" key="17">
    <source>
        <dbReference type="EMBL" id="TFH67434.1"/>
    </source>
</evidence>
<dbReference type="InterPro" id="IPR001460">
    <property type="entry name" value="PCN-bd_Tpept"/>
</dbReference>
<evidence type="ECO:0000259" key="15">
    <source>
        <dbReference type="Pfam" id="PF00905"/>
    </source>
</evidence>
<dbReference type="EC" id="3.4.16.4" evidence="14"/>
<dbReference type="GO" id="GO:0008360">
    <property type="term" value="P:regulation of cell shape"/>
    <property type="evidence" value="ECO:0007669"/>
    <property type="project" value="UniProtKB-KW"/>
</dbReference>
<keyword evidence="9 14" id="KW-0133">Cell shape</keyword>
<evidence type="ECO:0000256" key="9">
    <source>
        <dbReference type="ARBA" id="ARBA00022960"/>
    </source>
</evidence>
<accession>A0A4Y8UHZ0</accession>
<evidence type="ECO:0000259" key="16">
    <source>
        <dbReference type="Pfam" id="PF03717"/>
    </source>
</evidence>
<dbReference type="OrthoDB" id="9766847at2"/>
<dbReference type="EMBL" id="SPIA01000003">
    <property type="protein sequence ID" value="TFH67434.1"/>
    <property type="molecule type" value="Genomic_DNA"/>
</dbReference>
<dbReference type="GO" id="GO:0071972">
    <property type="term" value="F:peptidoglycan L,D-transpeptidase activity"/>
    <property type="evidence" value="ECO:0007669"/>
    <property type="project" value="TreeGrafter"/>
</dbReference>
<evidence type="ECO:0000256" key="8">
    <source>
        <dbReference type="ARBA" id="ARBA00022801"/>
    </source>
</evidence>
<dbReference type="SUPFAM" id="SSF56519">
    <property type="entry name" value="Penicillin binding protein dimerisation domain"/>
    <property type="match status" value="1"/>
</dbReference>
<dbReference type="Gene3D" id="3.40.710.10">
    <property type="entry name" value="DD-peptidase/beta-lactamase superfamily"/>
    <property type="match status" value="1"/>
</dbReference>
<dbReference type="AlphaFoldDB" id="A0A4Y8UHZ0"/>
<dbReference type="NCBIfam" id="TIGR03423">
    <property type="entry name" value="pbp2_mrdA"/>
    <property type="match status" value="1"/>
</dbReference>
<comment type="pathway">
    <text evidence="14">Cell wall biogenesis; peptidoglycan biosynthesis.</text>
</comment>
<dbReference type="Pfam" id="PF00905">
    <property type="entry name" value="Transpeptidase"/>
    <property type="match status" value="1"/>
</dbReference>
<evidence type="ECO:0000256" key="4">
    <source>
        <dbReference type="ARBA" id="ARBA00022519"/>
    </source>
</evidence>
<feature type="binding site" evidence="14">
    <location>
        <position position="372"/>
    </location>
    <ligand>
        <name>Zn(2+)</name>
        <dbReference type="ChEBI" id="CHEBI:29105"/>
    </ligand>
</feature>
<keyword evidence="5 14" id="KW-0121">Carboxypeptidase</keyword>
<feature type="binding site" evidence="14">
    <location>
        <position position="364"/>
    </location>
    <ligand>
        <name>Zn(2+)</name>
        <dbReference type="ChEBI" id="CHEBI:29105"/>
    </ligand>
</feature>
<feature type="domain" description="Penicillin-binding protein dimerisation" evidence="16">
    <location>
        <begin position="63"/>
        <end position="231"/>
    </location>
</feature>
<dbReference type="GO" id="GO:0071555">
    <property type="term" value="P:cell wall organization"/>
    <property type="evidence" value="ECO:0007669"/>
    <property type="project" value="UniProtKB-KW"/>
</dbReference>
<organism evidence="17 18">
    <name type="scientific">Gammaproteobacteria bacterium LSUCC0057</name>
    <dbReference type="NCBI Taxonomy" id="2559237"/>
    <lineage>
        <taxon>Bacteria</taxon>
        <taxon>Pseudomonadati</taxon>
        <taxon>Pseudomonadota</taxon>
        <taxon>Gammaproteobacteria</taxon>
        <taxon>Cellvibrionales</taxon>
        <taxon>Porticoccaceae</taxon>
        <taxon>SAR92 clade</taxon>
    </lineage>
</organism>
<keyword evidence="13 14" id="KW-0961">Cell wall biogenesis/degradation</keyword>
<dbReference type="InterPro" id="IPR017790">
    <property type="entry name" value="Penicillin-binding_protein_2"/>
</dbReference>
<evidence type="ECO:0000256" key="13">
    <source>
        <dbReference type="ARBA" id="ARBA00023316"/>
    </source>
</evidence>
<comment type="function">
    <text evidence="14">Catalyzes cross-linking of the peptidoglycan cell wall.</text>
</comment>
<evidence type="ECO:0000256" key="10">
    <source>
        <dbReference type="ARBA" id="ARBA00022984"/>
    </source>
</evidence>
<proteinExistence type="inferred from homology"/>
<evidence type="ECO:0000256" key="14">
    <source>
        <dbReference type="HAMAP-Rule" id="MF_02081"/>
    </source>
</evidence>
<dbReference type="HAMAP" id="MF_02081">
    <property type="entry name" value="MrdA_transpept"/>
    <property type="match status" value="1"/>
</dbReference>
<keyword evidence="10 14" id="KW-0573">Peptidoglycan synthesis</keyword>
<keyword evidence="14" id="KW-0479">Metal-binding</keyword>
<dbReference type="GO" id="GO:0005886">
    <property type="term" value="C:plasma membrane"/>
    <property type="evidence" value="ECO:0007669"/>
    <property type="project" value="UniProtKB-SubCell"/>
</dbReference>
<keyword evidence="11 14" id="KW-1133">Transmembrane helix</keyword>
<comment type="caution">
    <text evidence="17">The sequence shown here is derived from an EMBL/GenBank/DDBJ whole genome shotgun (WGS) entry which is preliminary data.</text>
</comment>
<dbReference type="GO" id="GO:0009252">
    <property type="term" value="P:peptidoglycan biosynthetic process"/>
    <property type="evidence" value="ECO:0007669"/>
    <property type="project" value="UniProtKB-UniRule"/>
</dbReference>
<keyword evidence="18" id="KW-1185">Reference proteome</keyword>
<dbReference type="GO" id="GO:0009002">
    <property type="term" value="F:serine-type D-Ala-D-Ala carboxypeptidase activity"/>
    <property type="evidence" value="ECO:0007669"/>
    <property type="project" value="UniProtKB-UniRule"/>
</dbReference>
<dbReference type="PANTHER" id="PTHR30627">
    <property type="entry name" value="PEPTIDOGLYCAN D,D-TRANSPEPTIDASE"/>
    <property type="match status" value="1"/>
</dbReference>
<keyword evidence="7 14" id="KW-0812">Transmembrane</keyword>
<dbReference type="SUPFAM" id="SSF56601">
    <property type="entry name" value="beta-lactamase/transpeptidase-like"/>
    <property type="match status" value="1"/>
</dbReference>
<evidence type="ECO:0000256" key="11">
    <source>
        <dbReference type="ARBA" id="ARBA00022989"/>
    </source>
</evidence>
<dbReference type="Gene3D" id="3.90.1310.10">
    <property type="entry name" value="Penicillin-binding protein 2a (Domain 2)"/>
    <property type="match status" value="1"/>
</dbReference>
<feature type="domain" description="Penicillin-binding protein transpeptidase" evidence="15">
    <location>
        <begin position="266"/>
        <end position="600"/>
    </location>
</feature>
<evidence type="ECO:0000256" key="6">
    <source>
        <dbReference type="ARBA" id="ARBA00022670"/>
    </source>
</evidence>
<dbReference type="PANTHER" id="PTHR30627:SF2">
    <property type="entry name" value="PEPTIDOGLYCAN D,D-TRANSPEPTIDASE MRDA"/>
    <property type="match status" value="1"/>
</dbReference>
<comment type="similarity">
    <text evidence="14">Belongs to the transpeptidase family. MrdA subfamily.</text>
</comment>
<feature type="transmembrane region" description="Helical" evidence="14">
    <location>
        <begin position="12"/>
        <end position="36"/>
    </location>
</feature>
<evidence type="ECO:0000256" key="2">
    <source>
        <dbReference type="ARBA" id="ARBA00004236"/>
    </source>
</evidence>
<keyword evidence="4 14" id="KW-0997">Cell inner membrane</keyword>
<feature type="binding site" evidence="14">
    <location>
        <position position="386"/>
    </location>
    <ligand>
        <name>Zn(2+)</name>
        <dbReference type="ChEBI" id="CHEBI:29105"/>
    </ligand>
</feature>
<keyword evidence="3 14" id="KW-1003">Cell membrane</keyword>
<evidence type="ECO:0000313" key="18">
    <source>
        <dbReference type="Proteomes" id="UP000298133"/>
    </source>
</evidence>
<dbReference type="GO" id="GO:0008658">
    <property type="term" value="F:penicillin binding"/>
    <property type="evidence" value="ECO:0007669"/>
    <property type="project" value="UniProtKB-UniRule"/>
</dbReference>
<dbReference type="InterPro" id="IPR050515">
    <property type="entry name" value="Beta-lactam/transpept"/>
</dbReference>
<evidence type="ECO:0000256" key="5">
    <source>
        <dbReference type="ARBA" id="ARBA00022645"/>
    </source>
</evidence>
<dbReference type="InterPro" id="IPR036138">
    <property type="entry name" value="PBP_dimer_sf"/>
</dbReference>
<keyword evidence="8 14" id="KW-0378">Hydrolase</keyword>
<feature type="binding site" evidence="14">
    <location>
        <position position="349"/>
    </location>
    <ligand>
        <name>Zn(2+)</name>
        <dbReference type="ChEBI" id="CHEBI:29105"/>
    </ligand>
</feature>
<gene>
    <name evidence="14 17" type="primary">mrdA</name>
    <name evidence="17" type="ORF">E3W66_08055</name>
</gene>
<sequence>MERRVFIQPETIAALVNGRLLFAGVVALLAIAVLVVRYSHLQIERHHDFVTRADNNRIQVRQVAPPRGLIFDRNGLLLAENRPSYSLSVVVQRAGDIDALLAKIAQIVPLSQTEISAFRKSARRAAPYQPVSLKYRLSEAEHARLAVAEHQLDGVEITAQPLRHYPLGEAFAHVVGYVGKINDREAATLDPSHYAAIDSIGKSGVERYYESLLLGEHGREQVETDARGRVMQLLAREEPTPGANLMLSLDARLQLQAYQLLDGQRGALVAIDIASGGVLAMASTPSFDPNAFVTGISHNQYNALINSPDKPMFDRALRGQYPPGSTIKPLFGLVALQEQVIDQHYTIEDNGFFSLPNVERPWRDWNYKTGGHGSRVDLAEAIIESCDVFFYDVSIKTGIDALAAYGEKFALGIKTGIDLPGEAAGIMPSAQWKRQRLNTAWFDGDTINASIGQGFFLTTPLQLAVMTARIASRGDLVTPFVVDASNGVQFDHPHQQIEIAKPHWDYLHRAMQDVIEGQHGTARGIATDGYTIAGKTGTAQVISIAADEQYDRDELDQRQRDHALFVAFAPVQQPRIAIALIVENGEHGSSVAAPIARALLDHYMALYPAPSTVAGG</sequence>
<name>A0A4Y8UHZ0_9GAMM</name>
<dbReference type="Gene3D" id="3.30.1390.30">
    <property type="entry name" value="Penicillin-binding protein 2a, domain 3"/>
    <property type="match status" value="1"/>
</dbReference>
<dbReference type="Proteomes" id="UP000298133">
    <property type="component" value="Unassembled WGS sequence"/>
</dbReference>
<evidence type="ECO:0000256" key="3">
    <source>
        <dbReference type="ARBA" id="ARBA00022475"/>
    </source>
</evidence>
<keyword evidence="14" id="KW-0862">Zinc</keyword>
<dbReference type="Pfam" id="PF03717">
    <property type="entry name" value="PBP_dimer"/>
    <property type="match status" value="1"/>
</dbReference>
<comment type="subcellular location">
    <subcellularLocation>
        <location evidence="14">Cell inner membrane</location>
        <topology evidence="14">Single-pass membrane protein</topology>
    </subcellularLocation>
    <subcellularLocation>
        <location evidence="2">Cell membrane</location>
    </subcellularLocation>
    <subcellularLocation>
        <location evidence="1">Membrane</location>
        <topology evidence="1">Single-pass membrane protein</topology>
    </subcellularLocation>
</comment>
<dbReference type="GO" id="GO:0006508">
    <property type="term" value="P:proteolysis"/>
    <property type="evidence" value="ECO:0007669"/>
    <property type="project" value="UniProtKB-KW"/>
</dbReference>